<dbReference type="GO" id="GO:0003352">
    <property type="term" value="P:regulation of cilium movement"/>
    <property type="evidence" value="ECO:0007669"/>
    <property type="project" value="TreeGrafter"/>
</dbReference>
<feature type="compositionally biased region" description="Basic and acidic residues" evidence="1">
    <location>
        <begin position="37"/>
        <end position="47"/>
    </location>
</feature>
<dbReference type="GO" id="GO:0005858">
    <property type="term" value="C:axonemal dynein complex"/>
    <property type="evidence" value="ECO:0007669"/>
    <property type="project" value="InterPro"/>
</dbReference>
<dbReference type="PANTHER" id="PTHR21625">
    <property type="entry name" value="NYD-SP28 PROTEIN"/>
    <property type="match status" value="1"/>
</dbReference>
<evidence type="ECO:0000313" key="3">
    <source>
        <dbReference type="Proteomes" id="UP000694701"/>
    </source>
</evidence>
<dbReference type="GO" id="GO:0060285">
    <property type="term" value="P:cilium-dependent cell motility"/>
    <property type="evidence" value="ECO:0007669"/>
    <property type="project" value="TreeGrafter"/>
</dbReference>
<protein>
    <submittedName>
        <fullName evidence="2">Uncharacterized protein</fullName>
    </submittedName>
</protein>
<sequence>MQQPEPFAGEEADESGPSIESKNPEERISARRLRIAARNEAKTRQELGEDSQEKEDIKEEIRKSQKEHVTKLQSDGLELVTNIQVAVDARESDRRAELEEACRLRYMQ</sequence>
<dbReference type="PANTHER" id="PTHR21625:SF1">
    <property type="entry name" value="DYNEIN REGULATORY COMPLEX PROTEIN 1"/>
    <property type="match status" value="1"/>
</dbReference>
<feature type="compositionally biased region" description="Basic and acidic residues" evidence="1">
    <location>
        <begin position="54"/>
        <end position="70"/>
    </location>
</feature>
<name>A0A8C2ECN7_CYPCA</name>
<accession>A0A8C2ECN7</accession>
<dbReference type="AlphaFoldDB" id="A0A8C2ECN7"/>
<dbReference type="InterPro" id="IPR039750">
    <property type="entry name" value="DRC1/DRC2"/>
</dbReference>
<evidence type="ECO:0000313" key="2">
    <source>
        <dbReference type="Ensembl" id="ENSCCRP00020038876.1"/>
    </source>
</evidence>
<organism evidence="2 3">
    <name type="scientific">Cyprinus carpio</name>
    <name type="common">Common carp</name>
    <dbReference type="NCBI Taxonomy" id="7962"/>
    <lineage>
        <taxon>Eukaryota</taxon>
        <taxon>Metazoa</taxon>
        <taxon>Chordata</taxon>
        <taxon>Craniata</taxon>
        <taxon>Vertebrata</taxon>
        <taxon>Euteleostomi</taxon>
        <taxon>Actinopterygii</taxon>
        <taxon>Neopterygii</taxon>
        <taxon>Teleostei</taxon>
        <taxon>Ostariophysi</taxon>
        <taxon>Cypriniformes</taxon>
        <taxon>Cyprinidae</taxon>
        <taxon>Cyprininae</taxon>
        <taxon>Cyprinus</taxon>
    </lineage>
</organism>
<dbReference type="Ensembl" id="ENSCCRT00020042440.1">
    <property type="protein sequence ID" value="ENSCCRP00020038876.1"/>
    <property type="gene ID" value="ENSCCRG00020017345.1"/>
</dbReference>
<dbReference type="GO" id="GO:0070286">
    <property type="term" value="P:axonemal dynein complex assembly"/>
    <property type="evidence" value="ECO:0007669"/>
    <property type="project" value="InterPro"/>
</dbReference>
<dbReference type="Proteomes" id="UP000694701">
    <property type="component" value="Unplaced"/>
</dbReference>
<feature type="region of interest" description="Disordered" evidence="1">
    <location>
        <begin position="1"/>
        <end position="71"/>
    </location>
</feature>
<reference evidence="2" key="1">
    <citation type="submission" date="2025-08" db="UniProtKB">
        <authorList>
            <consortium name="Ensembl"/>
        </authorList>
    </citation>
    <scope>IDENTIFICATION</scope>
</reference>
<evidence type="ECO:0000256" key="1">
    <source>
        <dbReference type="SAM" id="MobiDB-lite"/>
    </source>
</evidence>
<proteinExistence type="predicted"/>